<dbReference type="eggNOG" id="COG1216">
    <property type="taxonomic scope" value="Bacteria"/>
</dbReference>
<proteinExistence type="predicted"/>
<dbReference type="Proteomes" id="UP000007382">
    <property type="component" value="Chromosome"/>
</dbReference>
<dbReference type="HOGENOM" id="CLU_962800_0_0_0"/>
<dbReference type="Gene3D" id="3.90.550.10">
    <property type="entry name" value="Spore Coat Polysaccharide Biosynthesis Protein SpsA, Chain A"/>
    <property type="match status" value="1"/>
</dbReference>
<organism evidence="2 3">
    <name type="scientific">Leptospirillum ferrooxidans (strain C2-3)</name>
    <dbReference type="NCBI Taxonomy" id="1162668"/>
    <lineage>
        <taxon>Bacteria</taxon>
        <taxon>Pseudomonadati</taxon>
        <taxon>Nitrospirota</taxon>
        <taxon>Nitrospiria</taxon>
        <taxon>Nitrospirales</taxon>
        <taxon>Nitrospiraceae</taxon>
        <taxon>Leptospirillum</taxon>
    </lineage>
</organism>
<dbReference type="KEGG" id="lfc:LFE_1432"/>
<reference evidence="2 3" key="1">
    <citation type="journal article" date="2012" name="J. Bacteriol.">
        <title>Complete Genome Sequence of Leptospirillum ferrooxidans Strain C2-3, Isolated from a Fresh Volcanic Ash Deposit on the Island of Miyake, Japan.</title>
        <authorList>
            <person name="Fujimura R."/>
            <person name="Sato Y."/>
            <person name="Nishizawa T."/>
            <person name="Oshima K."/>
            <person name="Kim S.-W."/>
            <person name="Hattori M."/>
            <person name="Kamijo T."/>
            <person name="Ohta H."/>
        </authorList>
    </citation>
    <scope>NUCLEOTIDE SEQUENCE [LARGE SCALE GENOMIC DNA]</scope>
    <source>
        <strain evidence="2 3">C2-3</strain>
    </source>
</reference>
<evidence type="ECO:0000313" key="3">
    <source>
        <dbReference type="Proteomes" id="UP000007382"/>
    </source>
</evidence>
<sequence length="297" mass="34913">MPLESEPKRMKVRKMIVSGFTFCRNVSKLDYPFLESIRSILPIVDEMVINVGDSEDNTLEQIRSIRDPKIKVIESVWDQAMRKDGLIYAQQTNIALEHCRKDADWAFYLQADEVLHEKDYEGLLRSMAQYKDKKTILGLMSRYKHFLGDYQSIDPWAYRRAMRIVRPGGSVISVGDAVGFARASDNLYIGKKERHLWEYAEGHIYHYGWVKSPELLREKVKTQVEYYWEGTPNVGDKEVLASKKFIPERYFILKDFDGTHPAVMKERISQFPAFPPRKNRWLNPDFYRYVLRHGFKG</sequence>
<protein>
    <recommendedName>
        <fullName evidence="1">Glycosyltransferase 2-like domain-containing protein</fullName>
    </recommendedName>
</protein>
<dbReference type="SUPFAM" id="SSF53448">
    <property type="entry name" value="Nucleotide-diphospho-sugar transferases"/>
    <property type="match status" value="1"/>
</dbReference>
<gene>
    <name evidence="2" type="ordered locus">LFE_1432</name>
</gene>
<dbReference type="PATRIC" id="fig|1162668.3.peg.1701"/>
<dbReference type="STRING" id="1162668.LFE_1432"/>
<keyword evidence="3" id="KW-1185">Reference proteome</keyword>
<name>I0IPB6_LEPFC</name>
<dbReference type="InterPro" id="IPR029044">
    <property type="entry name" value="Nucleotide-diphossugar_trans"/>
</dbReference>
<evidence type="ECO:0000313" key="2">
    <source>
        <dbReference type="EMBL" id="BAM07115.1"/>
    </source>
</evidence>
<dbReference type="Pfam" id="PF00535">
    <property type="entry name" value="Glycos_transf_2"/>
    <property type="match status" value="1"/>
</dbReference>
<dbReference type="InterPro" id="IPR001173">
    <property type="entry name" value="Glyco_trans_2-like"/>
</dbReference>
<dbReference type="EMBL" id="AP012342">
    <property type="protein sequence ID" value="BAM07115.1"/>
    <property type="molecule type" value="Genomic_DNA"/>
</dbReference>
<dbReference type="AlphaFoldDB" id="I0IPB6"/>
<accession>I0IPB6</accession>
<reference evidence="3" key="2">
    <citation type="submission" date="2012-03" db="EMBL/GenBank/DDBJ databases">
        <title>The complete genome sequence of the pioneer microbe on fresh volcanic deposit, Leptospirillum ferrooxidans strain C2-3.</title>
        <authorList>
            <person name="Fujimura R."/>
            <person name="Sato Y."/>
            <person name="Nishizawa T."/>
            <person name="Nanba K."/>
            <person name="Oshima K."/>
            <person name="Hattori M."/>
            <person name="Kamijo T."/>
            <person name="Ohta H."/>
        </authorList>
    </citation>
    <scope>NUCLEOTIDE SEQUENCE [LARGE SCALE GENOMIC DNA]</scope>
    <source>
        <strain evidence="3">C2-3</strain>
    </source>
</reference>
<feature type="domain" description="Glycosyltransferase 2-like" evidence="1">
    <location>
        <begin position="34"/>
        <end position="180"/>
    </location>
</feature>
<evidence type="ECO:0000259" key="1">
    <source>
        <dbReference type="Pfam" id="PF00535"/>
    </source>
</evidence>